<evidence type="ECO:0000313" key="2">
    <source>
        <dbReference type="EMBL" id="NNI79773.1"/>
    </source>
</evidence>
<feature type="domain" description="SnoaL-like" evidence="1">
    <location>
        <begin position="12"/>
        <end position="108"/>
    </location>
</feature>
<dbReference type="Gene3D" id="3.10.450.50">
    <property type="match status" value="1"/>
</dbReference>
<evidence type="ECO:0000259" key="1">
    <source>
        <dbReference type="Pfam" id="PF12680"/>
    </source>
</evidence>
<dbReference type="Proteomes" id="UP000540079">
    <property type="component" value="Unassembled WGS sequence"/>
</dbReference>
<sequence>MQQQREATIALWFEMWLQQQDLGIDRIFTENVIYIESWGPKYTDRATLKHWFSEWNQRGKVQVWAIKQYFHKGNQTIVEWTFHDQMQDGRKEAFDGMSLIKWSEHNQIFYLQEFGCHREHYNPYEQGDIPQFREDKKHWF</sequence>
<dbReference type="AlphaFoldDB" id="A0A849CL29"/>
<evidence type="ECO:0000313" key="3">
    <source>
        <dbReference type="Proteomes" id="UP000540079"/>
    </source>
</evidence>
<protein>
    <submittedName>
        <fullName evidence="2">Nuclear transport factor 2 family protein</fullName>
    </submittedName>
</protein>
<dbReference type="SUPFAM" id="SSF54427">
    <property type="entry name" value="NTF2-like"/>
    <property type="match status" value="1"/>
</dbReference>
<dbReference type="RefSeq" id="WP_014668529.1">
    <property type="nucleotide sequence ID" value="NZ_CP030096.1"/>
</dbReference>
<accession>A0A849CL29</accession>
<proteinExistence type="predicted"/>
<reference evidence="2 3" key="1">
    <citation type="journal article" date="2018" name="Front. Microbiol.">
        <title>Genetic and Phylogenetic Characteristics of Pasteurella multocida Isolates From Different Host Species.</title>
        <authorList>
            <person name="Peng Z."/>
            <person name="Liang W."/>
            <person name="Wang F."/>
            <person name="Xu Z."/>
            <person name="Xie Z."/>
            <person name="Lian Z."/>
            <person name="Hua L."/>
            <person name="Zhou R."/>
            <person name="Chen H."/>
            <person name="Wu B."/>
        </authorList>
    </citation>
    <scope>NUCLEOTIDE SEQUENCE [LARGE SCALE GENOMIC DNA]</scope>
    <source>
        <strain evidence="2 3">HNA06</strain>
    </source>
</reference>
<comment type="caution">
    <text evidence="2">The sequence shown here is derived from an EMBL/GenBank/DDBJ whole genome shotgun (WGS) entry which is preliminary data.</text>
</comment>
<dbReference type="EMBL" id="PPVL01000010">
    <property type="protein sequence ID" value="NNI79773.1"/>
    <property type="molecule type" value="Genomic_DNA"/>
</dbReference>
<dbReference type="InterPro" id="IPR032710">
    <property type="entry name" value="NTF2-like_dom_sf"/>
</dbReference>
<organism evidence="2 3">
    <name type="scientific">Pasteurella multocida</name>
    <dbReference type="NCBI Taxonomy" id="747"/>
    <lineage>
        <taxon>Bacteria</taxon>
        <taxon>Pseudomonadati</taxon>
        <taxon>Pseudomonadota</taxon>
        <taxon>Gammaproteobacteria</taxon>
        <taxon>Pasteurellales</taxon>
        <taxon>Pasteurellaceae</taxon>
        <taxon>Pasteurella</taxon>
    </lineage>
</organism>
<dbReference type="Pfam" id="PF12680">
    <property type="entry name" value="SnoaL_2"/>
    <property type="match status" value="1"/>
</dbReference>
<gene>
    <name evidence="2" type="ORF">C2800_10135</name>
</gene>
<name>A0A849CL29_PASMD</name>
<dbReference type="InterPro" id="IPR037401">
    <property type="entry name" value="SnoaL-like"/>
</dbReference>